<dbReference type="STRING" id="400682.A0A1X7TK52"/>
<organism evidence="6">
    <name type="scientific">Amphimedon queenslandica</name>
    <name type="common">Sponge</name>
    <dbReference type="NCBI Taxonomy" id="400682"/>
    <lineage>
        <taxon>Eukaryota</taxon>
        <taxon>Metazoa</taxon>
        <taxon>Porifera</taxon>
        <taxon>Demospongiae</taxon>
        <taxon>Heteroscleromorpha</taxon>
        <taxon>Haplosclerida</taxon>
        <taxon>Niphatidae</taxon>
        <taxon>Amphimedon</taxon>
    </lineage>
</organism>
<keyword evidence="2" id="KW-0507">mRNA processing</keyword>
<dbReference type="PANTHER" id="PTHR18034:SF3">
    <property type="entry name" value="PRE-MRNA-SPLICING FACTOR CWC22 HOMOLOG"/>
    <property type="match status" value="1"/>
</dbReference>
<protein>
    <recommendedName>
        <fullName evidence="5">MI domain-containing protein</fullName>
    </recommendedName>
</protein>
<dbReference type="InterPro" id="IPR003891">
    <property type="entry name" value="Initiation_fac_eIF4g_MI"/>
</dbReference>
<keyword evidence="3" id="KW-0508">mRNA splicing</keyword>
<dbReference type="InParanoid" id="A0A1X7TK52"/>
<dbReference type="InterPro" id="IPR050781">
    <property type="entry name" value="CWC22_splicing_factor"/>
</dbReference>
<dbReference type="OrthoDB" id="1924287at2759"/>
<evidence type="ECO:0000256" key="2">
    <source>
        <dbReference type="ARBA" id="ARBA00022664"/>
    </source>
</evidence>
<dbReference type="AlphaFoldDB" id="A0A1X7TK52"/>
<evidence type="ECO:0000256" key="4">
    <source>
        <dbReference type="ARBA" id="ARBA00023242"/>
    </source>
</evidence>
<dbReference type="EnsemblMetazoa" id="Aqu2.1.15245_001">
    <property type="protein sequence ID" value="Aqu2.1.15245_001"/>
    <property type="gene ID" value="Aqu2.1.15245"/>
</dbReference>
<evidence type="ECO:0000256" key="1">
    <source>
        <dbReference type="ARBA" id="ARBA00004123"/>
    </source>
</evidence>
<keyword evidence="4" id="KW-0539">Nucleus</keyword>
<dbReference type="PANTHER" id="PTHR18034">
    <property type="entry name" value="CELL CYCLE CONTROL PROTEIN CWF22-RELATED"/>
    <property type="match status" value="1"/>
</dbReference>
<proteinExistence type="predicted"/>
<name>A0A1X7TK52_AMPQE</name>
<evidence type="ECO:0000313" key="6">
    <source>
        <dbReference type="EnsemblMetazoa" id="Aqu2.1.15245_001"/>
    </source>
</evidence>
<dbReference type="Pfam" id="PF02847">
    <property type="entry name" value="MA3"/>
    <property type="match status" value="1"/>
</dbReference>
<dbReference type="GO" id="GO:0071013">
    <property type="term" value="C:catalytic step 2 spliceosome"/>
    <property type="evidence" value="ECO:0007669"/>
    <property type="project" value="TreeGrafter"/>
</dbReference>
<dbReference type="GO" id="GO:0000398">
    <property type="term" value="P:mRNA splicing, via spliceosome"/>
    <property type="evidence" value="ECO:0007669"/>
    <property type="project" value="TreeGrafter"/>
</dbReference>
<comment type="subcellular location">
    <subcellularLocation>
        <location evidence="1">Nucleus</location>
    </subcellularLocation>
</comment>
<feature type="domain" description="MI" evidence="5">
    <location>
        <begin position="2"/>
        <end position="67"/>
    </location>
</feature>
<evidence type="ECO:0000259" key="5">
    <source>
        <dbReference type="Pfam" id="PF02847"/>
    </source>
</evidence>
<sequence length="69" mass="8294">MELKPGQESEVAKMIIEYCSQDQERSYQKFYGLLGERFCHLEEKWVENFDSAFQEQYATDVHRLKTNKL</sequence>
<reference evidence="6" key="1">
    <citation type="submission" date="2017-05" db="UniProtKB">
        <authorList>
            <consortium name="EnsemblMetazoa"/>
        </authorList>
    </citation>
    <scope>IDENTIFICATION</scope>
</reference>
<accession>A0A1X7TK52</accession>
<evidence type="ECO:0000256" key="3">
    <source>
        <dbReference type="ARBA" id="ARBA00023187"/>
    </source>
</evidence>
<dbReference type="GO" id="GO:0003723">
    <property type="term" value="F:RNA binding"/>
    <property type="evidence" value="ECO:0007669"/>
    <property type="project" value="TreeGrafter"/>
</dbReference>